<reference evidence="1" key="1">
    <citation type="submission" date="2018-02" db="EMBL/GenBank/DDBJ databases">
        <title>Rhizophora mucronata_Transcriptome.</title>
        <authorList>
            <person name="Meera S.P."/>
            <person name="Sreeshan A."/>
            <person name="Augustine A."/>
        </authorList>
    </citation>
    <scope>NUCLEOTIDE SEQUENCE</scope>
    <source>
        <tissue evidence="1">Leaf</tissue>
    </source>
</reference>
<name>A0A2P2MF03_RHIMU</name>
<proteinExistence type="predicted"/>
<protein>
    <submittedName>
        <fullName evidence="1">Uncharacterized protein</fullName>
    </submittedName>
</protein>
<evidence type="ECO:0000313" key="1">
    <source>
        <dbReference type="EMBL" id="MBX28848.1"/>
    </source>
</evidence>
<accession>A0A2P2MF03</accession>
<organism evidence="1">
    <name type="scientific">Rhizophora mucronata</name>
    <name type="common">Asiatic mangrove</name>
    <dbReference type="NCBI Taxonomy" id="61149"/>
    <lineage>
        <taxon>Eukaryota</taxon>
        <taxon>Viridiplantae</taxon>
        <taxon>Streptophyta</taxon>
        <taxon>Embryophyta</taxon>
        <taxon>Tracheophyta</taxon>
        <taxon>Spermatophyta</taxon>
        <taxon>Magnoliopsida</taxon>
        <taxon>eudicotyledons</taxon>
        <taxon>Gunneridae</taxon>
        <taxon>Pentapetalae</taxon>
        <taxon>rosids</taxon>
        <taxon>fabids</taxon>
        <taxon>Malpighiales</taxon>
        <taxon>Rhizophoraceae</taxon>
        <taxon>Rhizophora</taxon>
    </lineage>
</organism>
<dbReference type="AlphaFoldDB" id="A0A2P2MF03"/>
<sequence>MASTQHLGYSKLLTKMNINPQIHETYGLLVAVDTLKPIFSHLPPALVK</sequence>
<dbReference type="EMBL" id="GGEC01048364">
    <property type="protein sequence ID" value="MBX28848.1"/>
    <property type="molecule type" value="Transcribed_RNA"/>
</dbReference>